<sequence>MKFSLSFSKKSTQLSRATEKSTNPTTLGQDITNSCITFDTNDVLPKDNFDLVTKFHMDQWFSVDIPIGRGSFGIVYLVAPTQGNNHIINPEKYCRPKGSLMERFAQESVENVRMNNNGNMAIKALRLLKHGHFWSLRDVDFILNTPYHPNLLHIYEMFVMPSETETDEYTAYIVMECMELTLAYFFPTPSNNKILRPLQLKSVLRQLLQAISHMHKSGFIHRDVKPNNIMLTPTADYYSKEAGCPHPELVSFDDQYVVKLVDYGLAKPISEALKTGPTIAGTRTYMAPEILLQYKTDGTAADIWSFGCVMYQMIVGEEMIQCNEGPNDVIYSMVDLLGTPFMPKNSKVSKFYEPGFGYWNKAQELMEAKGVKFEKQHTVPHVEEVFGRSYLCANPEFMALMDVAKLCLQWDPSARATADELLQMPYFTETSALSLH</sequence>
<proteinExistence type="predicted"/>
<dbReference type="InterPro" id="IPR000719">
    <property type="entry name" value="Prot_kinase_dom"/>
</dbReference>
<dbReference type="EMBL" id="JAEUBG010004367">
    <property type="protein sequence ID" value="KAH3681567.1"/>
    <property type="molecule type" value="Genomic_DNA"/>
</dbReference>
<dbReference type="SUPFAM" id="SSF56112">
    <property type="entry name" value="Protein kinase-like (PK-like)"/>
    <property type="match status" value="1"/>
</dbReference>
<dbReference type="Proteomes" id="UP000774326">
    <property type="component" value="Unassembled WGS sequence"/>
</dbReference>
<gene>
    <name evidence="2" type="ORF">WICPIJ_007441</name>
</gene>
<reference evidence="2" key="2">
    <citation type="submission" date="2021-01" db="EMBL/GenBank/DDBJ databases">
        <authorList>
            <person name="Schikora-Tamarit M.A."/>
        </authorList>
    </citation>
    <scope>NUCLEOTIDE SEQUENCE</scope>
    <source>
        <strain evidence="2">CBS2887</strain>
    </source>
</reference>
<dbReference type="PROSITE" id="PS50011">
    <property type="entry name" value="PROTEIN_KINASE_DOM"/>
    <property type="match status" value="1"/>
</dbReference>
<dbReference type="PANTHER" id="PTHR44167">
    <property type="entry name" value="OVARIAN-SPECIFIC SERINE/THREONINE-PROTEIN KINASE LOK-RELATED"/>
    <property type="match status" value="1"/>
</dbReference>
<dbReference type="AlphaFoldDB" id="A0A9P8Q1S0"/>
<evidence type="ECO:0000313" key="2">
    <source>
        <dbReference type="EMBL" id="KAH3681567.1"/>
    </source>
</evidence>
<dbReference type="Pfam" id="PF00069">
    <property type="entry name" value="Pkinase"/>
    <property type="match status" value="1"/>
</dbReference>
<feature type="domain" description="Protein kinase" evidence="1">
    <location>
        <begin position="61"/>
        <end position="427"/>
    </location>
</feature>
<name>A0A9P8Q1S0_WICPI</name>
<reference evidence="2" key="1">
    <citation type="journal article" date="2021" name="Open Biol.">
        <title>Shared evolutionary footprints suggest mitochondrial oxidative damage underlies multiple complex I losses in fungi.</title>
        <authorList>
            <person name="Schikora-Tamarit M.A."/>
            <person name="Marcet-Houben M."/>
            <person name="Nosek J."/>
            <person name="Gabaldon T."/>
        </authorList>
    </citation>
    <scope>NUCLEOTIDE SEQUENCE</scope>
    <source>
        <strain evidence="2">CBS2887</strain>
    </source>
</reference>
<dbReference type="PANTHER" id="PTHR44167:SF24">
    <property type="entry name" value="SERINE_THREONINE-PROTEIN KINASE CHK2"/>
    <property type="match status" value="1"/>
</dbReference>
<dbReference type="PROSITE" id="PS00108">
    <property type="entry name" value="PROTEIN_KINASE_ST"/>
    <property type="match status" value="1"/>
</dbReference>
<evidence type="ECO:0000259" key="1">
    <source>
        <dbReference type="PROSITE" id="PS50011"/>
    </source>
</evidence>
<protein>
    <recommendedName>
        <fullName evidence="1">Protein kinase domain-containing protein</fullName>
    </recommendedName>
</protein>
<dbReference type="InterPro" id="IPR011009">
    <property type="entry name" value="Kinase-like_dom_sf"/>
</dbReference>
<dbReference type="OrthoDB" id="5979581at2759"/>
<organism evidence="2 3">
    <name type="scientific">Wickerhamomyces pijperi</name>
    <name type="common">Yeast</name>
    <name type="synonym">Pichia pijperi</name>
    <dbReference type="NCBI Taxonomy" id="599730"/>
    <lineage>
        <taxon>Eukaryota</taxon>
        <taxon>Fungi</taxon>
        <taxon>Dikarya</taxon>
        <taxon>Ascomycota</taxon>
        <taxon>Saccharomycotina</taxon>
        <taxon>Saccharomycetes</taxon>
        <taxon>Phaffomycetales</taxon>
        <taxon>Wickerhamomycetaceae</taxon>
        <taxon>Wickerhamomyces</taxon>
    </lineage>
</organism>
<keyword evidence="3" id="KW-1185">Reference proteome</keyword>
<evidence type="ECO:0000313" key="3">
    <source>
        <dbReference type="Proteomes" id="UP000774326"/>
    </source>
</evidence>
<dbReference type="GO" id="GO:0005524">
    <property type="term" value="F:ATP binding"/>
    <property type="evidence" value="ECO:0007669"/>
    <property type="project" value="InterPro"/>
</dbReference>
<accession>A0A9P8Q1S0</accession>
<dbReference type="Gene3D" id="3.30.200.20">
    <property type="entry name" value="Phosphorylase Kinase, domain 1"/>
    <property type="match status" value="1"/>
</dbReference>
<dbReference type="GO" id="GO:0004672">
    <property type="term" value="F:protein kinase activity"/>
    <property type="evidence" value="ECO:0007669"/>
    <property type="project" value="InterPro"/>
</dbReference>
<comment type="caution">
    <text evidence="2">The sequence shown here is derived from an EMBL/GenBank/DDBJ whole genome shotgun (WGS) entry which is preliminary data.</text>
</comment>
<dbReference type="SMART" id="SM00220">
    <property type="entry name" value="S_TKc"/>
    <property type="match status" value="1"/>
</dbReference>
<dbReference type="Gene3D" id="1.10.510.10">
    <property type="entry name" value="Transferase(Phosphotransferase) domain 1"/>
    <property type="match status" value="1"/>
</dbReference>
<dbReference type="InterPro" id="IPR008271">
    <property type="entry name" value="Ser/Thr_kinase_AS"/>
</dbReference>